<evidence type="ECO:0000313" key="2">
    <source>
        <dbReference type="Proteomes" id="UP001176210"/>
    </source>
</evidence>
<dbReference type="RefSeq" id="WP_285369398.1">
    <property type="nucleotide sequence ID" value="NZ_JAPNQM010000001.1"/>
</dbReference>
<reference evidence="1" key="1">
    <citation type="submission" date="2022-09" db="EMBL/GenBank/DDBJ databases">
        <authorList>
            <person name="De Moura G.S."/>
            <person name="Carvalho E."/>
            <person name="Ramos Sanchez E.M."/>
            <person name="Sellera F.P."/>
            <person name="Marques M.F.S."/>
            <person name="Heinemann M.B."/>
            <person name="De Vliegher S."/>
            <person name="Souza F.N."/>
            <person name="Mota R.A."/>
        </authorList>
    </citation>
    <scope>NUCLEOTIDE SEQUENCE</scope>
    <source>
        <strain evidence="1">BR656</strain>
    </source>
</reference>
<gene>
    <name evidence="1" type="ORF">OWO77_04550</name>
</gene>
<sequence length="86" mass="9940">MLINIGLQVEVEKLSKVEVEMFPTEQPITDSTVFEGHSCNIKNWPKFKIWISKSNKVTIKSRGVQKSFDIKNETELKNELKGFEIL</sequence>
<comment type="caution">
    <text evidence="1">The sequence shown here is derived from an EMBL/GenBank/DDBJ whole genome shotgun (WGS) entry which is preliminary data.</text>
</comment>
<evidence type="ECO:0000313" key="1">
    <source>
        <dbReference type="EMBL" id="MDL0116237.1"/>
    </source>
</evidence>
<name>A0ABT7HVS1_MAMSC</name>
<proteinExistence type="predicted"/>
<keyword evidence="2" id="KW-1185">Reference proteome</keyword>
<protein>
    <submittedName>
        <fullName evidence="1">Uncharacterized protein</fullName>
    </submittedName>
</protein>
<accession>A0ABT7HVS1</accession>
<reference evidence="1" key="2">
    <citation type="journal article" date="2023" name="Vet. Microbiol.">
        <title>Emergence of livestock-associated Mammaliicoccus sciuri ST71 co-harbouring mecA and mecC genes in Brazil.</title>
        <authorList>
            <person name="de Moura G.S."/>
            <person name="de Carvalho E."/>
            <person name="Ramos Sanchez E.M."/>
            <person name="Sellera F.P."/>
            <person name="Marques M.F.S."/>
            <person name="Heinemann M.B."/>
            <person name="De Vliegher S."/>
            <person name="Souza F.N."/>
            <person name="Mota R.A."/>
        </authorList>
    </citation>
    <scope>NUCLEOTIDE SEQUENCE</scope>
    <source>
        <strain evidence="1">BR656</strain>
    </source>
</reference>
<dbReference type="EMBL" id="JAPNQM010000001">
    <property type="protein sequence ID" value="MDL0116237.1"/>
    <property type="molecule type" value="Genomic_DNA"/>
</dbReference>
<dbReference type="Proteomes" id="UP001176210">
    <property type="component" value="Unassembled WGS sequence"/>
</dbReference>
<organism evidence="1 2">
    <name type="scientific">Mammaliicoccus sciuri</name>
    <name type="common">Staphylococcus sciuri</name>
    <dbReference type="NCBI Taxonomy" id="1296"/>
    <lineage>
        <taxon>Bacteria</taxon>
        <taxon>Bacillati</taxon>
        <taxon>Bacillota</taxon>
        <taxon>Bacilli</taxon>
        <taxon>Bacillales</taxon>
        <taxon>Staphylococcaceae</taxon>
        <taxon>Mammaliicoccus</taxon>
    </lineage>
</organism>